<dbReference type="AlphaFoldDB" id="A0A7K1FJ80"/>
<keyword evidence="1" id="KW-0808">Transferase</keyword>
<dbReference type="Gene3D" id="3.40.50.2000">
    <property type="entry name" value="Glycogen Phosphorylase B"/>
    <property type="match status" value="1"/>
</dbReference>
<evidence type="ECO:0000313" key="2">
    <source>
        <dbReference type="Proteomes" id="UP000460221"/>
    </source>
</evidence>
<sequence length="467" mass="48842">MRSTRPAPGDPSRRGLLTITAEQVSARLAGPAIRALELSTAVAAAGIPARVVSLGAVETVELPLGGVQVDTADAVDLPALVAAAGCVLVQGDVLGLLPWLAGTDVPIVVDAYDPFHLEQLEQARPAGETGRRAIVRDTVTSLNLQLSRADLVLAASARQRDLWLGHLAALGRINPVTYDAAHDLSGLLRVVPFGLPDAPPVRSARPGLRAEFPEIGPDAVVALWAGGLYDWFDPVLVVEAVARLRSGGADVHLVLLGAAHPVLGVPSAAEAAARARAVDLGVLDAGVWFADRWLPFAERADWLLEADLGVLAHHAGVEAEFAYRTRLLDHLWAGLPTVTTTGDPLGGALIGAGAAVGAAPGDVDGFTAALAALLPAVDRLYVATAARALVPAHRWSVTAAPLVDFCRSPRRAPDLVLSRARRAQLGLRTPGLDRSLPTRLRAALLEGGPLVLLRRVSGRLRRLLPGR</sequence>
<dbReference type="SUPFAM" id="SSF53756">
    <property type="entry name" value="UDP-Glycosyltransferase/glycogen phosphorylase"/>
    <property type="match status" value="1"/>
</dbReference>
<name>A0A7K1FJ80_9ACTN</name>
<evidence type="ECO:0000313" key="1">
    <source>
        <dbReference type="EMBL" id="MTD14130.1"/>
    </source>
</evidence>
<organism evidence="1 2">
    <name type="scientific">Nakamurella alba</name>
    <dbReference type="NCBI Taxonomy" id="2665158"/>
    <lineage>
        <taxon>Bacteria</taxon>
        <taxon>Bacillati</taxon>
        <taxon>Actinomycetota</taxon>
        <taxon>Actinomycetes</taxon>
        <taxon>Nakamurellales</taxon>
        <taxon>Nakamurellaceae</taxon>
        <taxon>Nakamurella</taxon>
    </lineage>
</organism>
<dbReference type="GO" id="GO:0016740">
    <property type="term" value="F:transferase activity"/>
    <property type="evidence" value="ECO:0007669"/>
    <property type="project" value="UniProtKB-KW"/>
</dbReference>
<protein>
    <submittedName>
        <fullName evidence="1">Glycosyltransferase family 1 protein</fullName>
    </submittedName>
</protein>
<gene>
    <name evidence="1" type="ORF">GIS00_09250</name>
</gene>
<dbReference type="EMBL" id="WLYK01000002">
    <property type="protein sequence ID" value="MTD14130.1"/>
    <property type="molecule type" value="Genomic_DNA"/>
</dbReference>
<reference evidence="1 2" key="1">
    <citation type="submission" date="2019-11" db="EMBL/GenBank/DDBJ databases">
        <authorList>
            <person name="Jiang L.-Q."/>
        </authorList>
    </citation>
    <scope>NUCLEOTIDE SEQUENCE [LARGE SCALE GENOMIC DNA]</scope>
    <source>
        <strain evidence="1 2">YIM 132087</strain>
    </source>
</reference>
<accession>A0A7K1FJ80</accession>
<dbReference type="Proteomes" id="UP000460221">
    <property type="component" value="Unassembled WGS sequence"/>
</dbReference>
<comment type="caution">
    <text evidence="1">The sequence shown here is derived from an EMBL/GenBank/DDBJ whole genome shotgun (WGS) entry which is preliminary data.</text>
</comment>
<dbReference type="RefSeq" id="WP_154768152.1">
    <property type="nucleotide sequence ID" value="NZ_WLYK01000002.1"/>
</dbReference>
<keyword evidence="2" id="KW-1185">Reference proteome</keyword>
<proteinExistence type="predicted"/>